<evidence type="ECO:0000256" key="2">
    <source>
        <dbReference type="ARBA" id="ARBA00023015"/>
    </source>
</evidence>
<dbReference type="SUPFAM" id="SSF46785">
    <property type="entry name" value="Winged helix' DNA-binding domain"/>
    <property type="match status" value="1"/>
</dbReference>
<dbReference type="PROSITE" id="PS50039">
    <property type="entry name" value="FORK_HEAD_3"/>
    <property type="match status" value="1"/>
</dbReference>
<feature type="DNA-binding region" description="Fork-head" evidence="6">
    <location>
        <begin position="170"/>
        <end position="266"/>
    </location>
</feature>
<dbReference type="PROSITE" id="PS00658">
    <property type="entry name" value="FORK_HEAD_2"/>
    <property type="match status" value="1"/>
</dbReference>
<dbReference type="InterPro" id="IPR001766">
    <property type="entry name" value="Fork_head_dom"/>
</dbReference>
<dbReference type="InterPro" id="IPR036388">
    <property type="entry name" value="WH-like_DNA-bd_sf"/>
</dbReference>
<evidence type="ECO:0000256" key="5">
    <source>
        <dbReference type="ARBA" id="ARBA00023242"/>
    </source>
</evidence>
<evidence type="ECO:0000259" key="8">
    <source>
        <dbReference type="PROSITE" id="PS50039"/>
    </source>
</evidence>
<sequence length="471" mass="52152">MKVDHLEDPAIMQWGTYSNPLLTPMHQGNFNFNYPVQYHPGTASTYNYDRNAFNDHYNLAYQSGLSASCPRSLNNNSFDMTGLSHPGVTVSSHPPPMYQRGPQQPYEGMDLSQQSPNNNLMQLDHEYEDYPRPIPEDLTAYSTPYDSDISRAATPSDGSPLPLRDDALIEKDQPYAQLIFRALKDAPNHTMILRDIYDWFRKNTDKAAASDSKGWQNSIRHNLSMNGAFEKVDQPGEEARKGFMWRLTHDALANGVKSTTRYRSKQPNKRGHRTGLYPQRQLAGAMGGRSAKKQLRHKARMHDAYRSDPYQSPSRSMPTPATFDSAFNSEMSMYSGSPSYYSPSSSEVDAMEYQPDAYGPVTDSCIPQQAFHGLPNSSISSSPLAAYNDGYIQLPSDPAVPLFTSSPADTPSPSASEPRTPDSQGSGWDDNFYGNMGGIGSIGFDYYGGSDIGISAINQDGFATDPLDEGE</sequence>
<comment type="subcellular location">
    <subcellularLocation>
        <location evidence="1 6">Nucleus</location>
    </subcellularLocation>
</comment>
<dbReference type="Gene3D" id="1.10.10.10">
    <property type="entry name" value="Winged helix-like DNA-binding domain superfamily/Winged helix DNA-binding domain"/>
    <property type="match status" value="1"/>
</dbReference>
<accession>A0ABR3QXJ9</accession>
<evidence type="ECO:0000313" key="10">
    <source>
        <dbReference type="Proteomes" id="UP001521785"/>
    </source>
</evidence>
<dbReference type="PANTHER" id="PTHR45881:SF5">
    <property type="entry name" value="FORK-HEAD DOMAIN-CONTAINING PROTEIN"/>
    <property type="match status" value="1"/>
</dbReference>
<feature type="compositionally biased region" description="Basic residues" evidence="7">
    <location>
        <begin position="290"/>
        <end position="300"/>
    </location>
</feature>
<feature type="region of interest" description="Disordered" evidence="7">
    <location>
        <begin position="398"/>
        <end position="431"/>
    </location>
</feature>
<evidence type="ECO:0000256" key="3">
    <source>
        <dbReference type="ARBA" id="ARBA00023125"/>
    </source>
</evidence>
<gene>
    <name evidence="9" type="ORF">SLS60_009257</name>
</gene>
<evidence type="ECO:0000256" key="1">
    <source>
        <dbReference type="ARBA" id="ARBA00004123"/>
    </source>
</evidence>
<dbReference type="Proteomes" id="UP001521785">
    <property type="component" value="Unassembled WGS sequence"/>
</dbReference>
<feature type="region of interest" description="Disordered" evidence="7">
    <location>
        <begin position="84"/>
        <end position="117"/>
    </location>
</feature>
<keyword evidence="2" id="KW-0805">Transcription regulation</keyword>
<feature type="compositionally biased region" description="Low complexity" evidence="7">
    <location>
        <begin position="404"/>
        <end position="418"/>
    </location>
</feature>
<evidence type="ECO:0000256" key="4">
    <source>
        <dbReference type="ARBA" id="ARBA00023163"/>
    </source>
</evidence>
<keyword evidence="5 6" id="KW-0539">Nucleus</keyword>
<dbReference type="SMART" id="SM00339">
    <property type="entry name" value="FH"/>
    <property type="match status" value="1"/>
</dbReference>
<evidence type="ECO:0000256" key="6">
    <source>
        <dbReference type="PROSITE-ProRule" id="PRU00089"/>
    </source>
</evidence>
<evidence type="ECO:0000313" key="9">
    <source>
        <dbReference type="EMBL" id="KAL1596609.1"/>
    </source>
</evidence>
<feature type="region of interest" description="Disordered" evidence="7">
    <location>
        <begin position="283"/>
        <end position="323"/>
    </location>
</feature>
<comment type="caution">
    <text evidence="9">The sequence shown here is derived from an EMBL/GenBank/DDBJ whole genome shotgun (WGS) entry which is preliminary data.</text>
</comment>
<dbReference type="InterPro" id="IPR036390">
    <property type="entry name" value="WH_DNA-bd_sf"/>
</dbReference>
<feature type="compositionally biased region" description="Polar residues" evidence="7">
    <location>
        <begin position="309"/>
        <end position="319"/>
    </location>
</feature>
<proteinExistence type="predicted"/>
<keyword evidence="4" id="KW-0804">Transcription</keyword>
<feature type="domain" description="Fork-head" evidence="8">
    <location>
        <begin position="170"/>
        <end position="266"/>
    </location>
</feature>
<organism evidence="9 10">
    <name type="scientific">Paraconiothyrium brasiliense</name>
    <dbReference type="NCBI Taxonomy" id="300254"/>
    <lineage>
        <taxon>Eukaryota</taxon>
        <taxon>Fungi</taxon>
        <taxon>Dikarya</taxon>
        <taxon>Ascomycota</taxon>
        <taxon>Pezizomycotina</taxon>
        <taxon>Dothideomycetes</taxon>
        <taxon>Pleosporomycetidae</taxon>
        <taxon>Pleosporales</taxon>
        <taxon>Massarineae</taxon>
        <taxon>Didymosphaeriaceae</taxon>
        <taxon>Paraconiothyrium</taxon>
    </lineage>
</organism>
<protein>
    <recommendedName>
        <fullName evidence="8">Fork-head domain-containing protein</fullName>
    </recommendedName>
</protein>
<dbReference type="Pfam" id="PF00250">
    <property type="entry name" value="Forkhead"/>
    <property type="match status" value="1"/>
</dbReference>
<feature type="region of interest" description="Disordered" evidence="7">
    <location>
        <begin position="137"/>
        <end position="161"/>
    </location>
</feature>
<reference evidence="9 10" key="1">
    <citation type="submission" date="2024-02" db="EMBL/GenBank/DDBJ databases">
        <title>De novo assembly and annotation of 12 fungi associated with fruit tree decline syndrome in Ontario, Canada.</title>
        <authorList>
            <person name="Sulman M."/>
            <person name="Ellouze W."/>
            <person name="Ilyukhin E."/>
        </authorList>
    </citation>
    <scope>NUCLEOTIDE SEQUENCE [LARGE SCALE GENOMIC DNA]</scope>
    <source>
        <strain evidence="9 10">M42-189</strain>
    </source>
</reference>
<dbReference type="EMBL" id="JAKJXO020000014">
    <property type="protein sequence ID" value="KAL1596609.1"/>
    <property type="molecule type" value="Genomic_DNA"/>
</dbReference>
<dbReference type="InterPro" id="IPR030456">
    <property type="entry name" value="TF_fork_head_CS_2"/>
</dbReference>
<name>A0ABR3QXJ9_9PLEO</name>
<evidence type="ECO:0000256" key="7">
    <source>
        <dbReference type="SAM" id="MobiDB-lite"/>
    </source>
</evidence>
<keyword evidence="3 6" id="KW-0238">DNA-binding</keyword>
<keyword evidence="10" id="KW-1185">Reference proteome</keyword>
<dbReference type="PANTHER" id="PTHR45881">
    <property type="entry name" value="CHECKPOINT SUPPRESSOR 1-LIKE, ISOFORM A-RELATED"/>
    <property type="match status" value="1"/>
</dbReference>